<dbReference type="SUPFAM" id="SSF50447">
    <property type="entry name" value="Translation proteins"/>
    <property type="match status" value="1"/>
</dbReference>
<dbReference type="OrthoDB" id="888at2759"/>
<evidence type="ECO:0000313" key="5">
    <source>
        <dbReference type="Proteomes" id="UP000012073"/>
    </source>
</evidence>
<name>R7Q341_CHOCR</name>
<dbReference type="OMA" id="YRTNKHH"/>
<keyword evidence="3" id="KW-0687">Ribonucleoprotein</keyword>
<keyword evidence="2" id="KW-0689">Ribosomal protein</keyword>
<reference evidence="5" key="1">
    <citation type="journal article" date="2013" name="Proc. Natl. Acad. Sci. U.S.A.">
        <title>Genome structure and metabolic features in the red seaweed Chondrus crispus shed light on evolution of the Archaeplastida.</title>
        <authorList>
            <person name="Collen J."/>
            <person name="Porcel B."/>
            <person name="Carre W."/>
            <person name="Ball S.G."/>
            <person name="Chaparro C."/>
            <person name="Tonon T."/>
            <person name="Barbeyron T."/>
            <person name="Michel G."/>
            <person name="Noel B."/>
            <person name="Valentin K."/>
            <person name="Elias M."/>
            <person name="Artiguenave F."/>
            <person name="Arun A."/>
            <person name="Aury J.M."/>
            <person name="Barbosa-Neto J.F."/>
            <person name="Bothwell J.H."/>
            <person name="Bouget F.Y."/>
            <person name="Brillet L."/>
            <person name="Cabello-Hurtado F."/>
            <person name="Capella-Gutierrez S."/>
            <person name="Charrier B."/>
            <person name="Cladiere L."/>
            <person name="Cock J.M."/>
            <person name="Coelho S.M."/>
            <person name="Colleoni C."/>
            <person name="Czjzek M."/>
            <person name="Da Silva C."/>
            <person name="Delage L."/>
            <person name="Denoeud F."/>
            <person name="Deschamps P."/>
            <person name="Dittami S.M."/>
            <person name="Gabaldon T."/>
            <person name="Gachon C.M."/>
            <person name="Groisillier A."/>
            <person name="Herve C."/>
            <person name="Jabbari K."/>
            <person name="Katinka M."/>
            <person name="Kloareg B."/>
            <person name="Kowalczyk N."/>
            <person name="Labadie K."/>
            <person name="Leblanc C."/>
            <person name="Lopez P.J."/>
            <person name="McLachlan D.H."/>
            <person name="Meslet-Cladiere L."/>
            <person name="Moustafa A."/>
            <person name="Nehr Z."/>
            <person name="Nyvall Collen P."/>
            <person name="Panaud O."/>
            <person name="Partensky F."/>
            <person name="Poulain J."/>
            <person name="Rensing S.A."/>
            <person name="Rousvoal S."/>
            <person name="Samson G."/>
            <person name="Symeonidi A."/>
            <person name="Weissenbach J."/>
            <person name="Zambounis A."/>
            <person name="Wincker P."/>
            <person name="Boyen C."/>
        </authorList>
    </citation>
    <scope>NUCLEOTIDE SEQUENCE [LARGE SCALE GENOMIC DNA]</scope>
    <source>
        <strain evidence="5">cv. Stackhouse</strain>
    </source>
</reference>
<dbReference type="STRING" id="2769.R7Q341"/>
<dbReference type="EMBL" id="HG001495">
    <property type="protein sequence ID" value="CDF32434.1"/>
    <property type="molecule type" value="Genomic_DNA"/>
</dbReference>
<dbReference type="InterPro" id="IPR009000">
    <property type="entry name" value="Transl_B-barrel_sf"/>
</dbReference>
<evidence type="ECO:0000256" key="1">
    <source>
        <dbReference type="ARBA" id="ARBA00009269"/>
    </source>
</evidence>
<evidence type="ECO:0000313" key="4">
    <source>
        <dbReference type="EMBL" id="CDF32434.1"/>
    </source>
</evidence>
<comment type="similarity">
    <text evidence="1">Belongs to the eukaryotic ribosomal protein eL33 family.</text>
</comment>
<dbReference type="GeneID" id="17319812"/>
<dbReference type="GO" id="GO:0003735">
    <property type="term" value="F:structural constituent of ribosome"/>
    <property type="evidence" value="ECO:0007669"/>
    <property type="project" value="InterPro"/>
</dbReference>
<proteinExistence type="inferred from homology"/>
<dbReference type="HAMAP" id="MF_00573">
    <property type="entry name" value="Ribosomal_eL33"/>
    <property type="match status" value="1"/>
</dbReference>
<dbReference type="GO" id="GO:1990904">
    <property type="term" value="C:ribonucleoprotein complex"/>
    <property type="evidence" value="ECO:0007669"/>
    <property type="project" value="UniProtKB-KW"/>
</dbReference>
<dbReference type="Pfam" id="PF01247">
    <property type="entry name" value="Ribosomal_L35Ae"/>
    <property type="match status" value="1"/>
</dbReference>
<evidence type="ECO:0000256" key="3">
    <source>
        <dbReference type="ARBA" id="ARBA00023274"/>
    </source>
</evidence>
<dbReference type="PhylomeDB" id="R7Q341"/>
<dbReference type="Gene3D" id="2.40.10.190">
    <property type="entry name" value="translation elongation factor selb, chain A, domain 4"/>
    <property type="match status" value="1"/>
</dbReference>
<dbReference type="GO" id="GO:0006412">
    <property type="term" value="P:translation"/>
    <property type="evidence" value="ECO:0007669"/>
    <property type="project" value="InterPro"/>
</dbReference>
<dbReference type="Proteomes" id="UP000012073">
    <property type="component" value="Unassembled WGS sequence"/>
</dbReference>
<dbReference type="FunFam" id="2.40.10.190:FF:000001">
    <property type="entry name" value="60S ribosomal protein L35a"/>
    <property type="match status" value="1"/>
</dbReference>
<dbReference type="RefSeq" id="XP_005712099.1">
    <property type="nucleotide sequence ID" value="XM_005712042.1"/>
</dbReference>
<gene>
    <name evidence="4" type="ORF">CHC_T00008110001</name>
</gene>
<keyword evidence="5" id="KW-1185">Reference proteome</keyword>
<dbReference type="Gramene" id="CDF32434">
    <property type="protein sequence ID" value="CDF32434"/>
    <property type="gene ID" value="CHC_T00008110001"/>
</dbReference>
<dbReference type="KEGG" id="ccp:CHC_T00008110001"/>
<accession>R7Q341</accession>
<dbReference type="GO" id="GO:0005840">
    <property type="term" value="C:ribosome"/>
    <property type="evidence" value="ECO:0007669"/>
    <property type="project" value="UniProtKB-KW"/>
</dbReference>
<evidence type="ECO:0008006" key="6">
    <source>
        <dbReference type="Google" id="ProtNLM"/>
    </source>
</evidence>
<dbReference type="InterPro" id="IPR038661">
    <property type="entry name" value="Ribosomal_eL33_sf"/>
</dbReference>
<dbReference type="AlphaFoldDB" id="R7Q341"/>
<evidence type="ECO:0000256" key="2">
    <source>
        <dbReference type="ARBA" id="ARBA00022980"/>
    </source>
</evidence>
<dbReference type="PANTHER" id="PTHR10902">
    <property type="entry name" value="60S RIBOSOMAL PROTEIN L35A"/>
    <property type="match status" value="1"/>
</dbReference>
<organism evidence="4 5">
    <name type="scientific">Chondrus crispus</name>
    <name type="common">Carrageen Irish moss</name>
    <name type="synonym">Polymorpha crispa</name>
    <dbReference type="NCBI Taxonomy" id="2769"/>
    <lineage>
        <taxon>Eukaryota</taxon>
        <taxon>Rhodophyta</taxon>
        <taxon>Florideophyceae</taxon>
        <taxon>Rhodymeniophycidae</taxon>
        <taxon>Gigartinales</taxon>
        <taxon>Gigartinaceae</taxon>
        <taxon>Chondrus</taxon>
    </lineage>
</organism>
<sequence>MTNTARLHSKGIHLGYKRNRRNQHCGQSRLQIEGVKDRKDAQFYMGKRVAYVYKGLVEKRTPSGASSKYRVMWGRIIAPHGNNGHVRAKFRKNLPPNSIGKGVRVMLYPSTI</sequence>
<protein>
    <recommendedName>
        <fullName evidence="6">60S ribosomal protein L35A</fullName>
    </recommendedName>
</protein>
<dbReference type="InterPro" id="IPR001780">
    <property type="entry name" value="Ribosomal_eL33"/>
</dbReference>